<dbReference type="EMBL" id="AP023366">
    <property type="protein sequence ID" value="BCJ88291.1"/>
    <property type="molecule type" value="Genomic_DNA"/>
</dbReference>
<gene>
    <name evidence="2" type="ORF">skT53_32760</name>
</gene>
<sequence>MSKIRLQSCGSRGSLGLLAFGTGGLLISLGEYNQYLWLYLAPMQWAYLIIAVVGIFLFMRQLREATLNRGEK</sequence>
<evidence type="ECO:0000256" key="1">
    <source>
        <dbReference type="SAM" id="Phobius"/>
    </source>
</evidence>
<evidence type="ECO:0000313" key="2">
    <source>
        <dbReference type="EMBL" id="BCJ88291.1"/>
    </source>
</evidence>
<protein>
    <submittedName>
        <fullName evidence="2">Uncharacterized protein</fullName>
    </submittedName>
</protein>
<proteinExistence type="predicted"/>
<reference evidence="2 3" key="1">
    <citation type="submission" date="2020-08" db="EMBL/GenBank/DDBJ databases">
        <title>Complete Genome Sequence of Effusibacillus dendaii Strain skT53, Isolated from Farmland soil.</title>
        <authorList>
            <person name="Konishi T."/>
            <person name="Kawasaki H."/>
        </authorList>
    </citation>
    <scope>NUCLEOTIDE SEQUENCE [LARGE SCALE GENOMIC DNA]</scope>
    <source>
        <strain evidence="3">skT53</strain>
    </source>
</reference>
<keyword evidence="3" id="KW-1185">Reference proteome</keyword>
<dbReference type="Proteomes" id="UP000593802">
    <property type="component" value="Chromosome"/>
</dbReference>
<feature type="transmembrane region" description="Helical" evidence="1">
    <location>
        <begin position="36"/>
        <end position="59"/>
    </location>
</feature>
<keyword evidence="1" id="KW-0472">Membrane</keyword>
<feature type="transmembrane region" description="Helical" evidence="1">
    <location>
        <begin position="12"/>
        <end position="30"/>
    </location>
</feature>
<accession>A0A7I8DK59</accession>
<name>A0A7I8DK59_9BACL</name>
<keyword evidence="1" id="KW-0812">Transmembrane</keyword>
<keyword evidence="1" id="KW-1133">Transmembrane helix</keyword>
<organism evidence="2 3">
    <name type="scientific">Effusibacillus dendaii</name>
    <dbReference type="NCBI Taxonomy" id="2743772"/>
    <lineage>
        <taxon>Bacteria</taxon>
        <taxon>Bacillati</taxon>
        <taxon>Bacillota</taxon>
        <taxon>Bacilli</taxon>
        <taxon>Bacillales</taxon>
        <taxon>Alicyclobacillaceae</taxon>
        <taxon>Effusibacillus</taxon>
    </lineage>
</organism>
<evidence type="ECO:0000313" key="3">
    <source>
        <dbReference type="Proteomes" id="UP000593802"/>
    </source>
</evidence>
<dbReference type="KEGG" id="eff:skT53_32760"/>
<dbReference type="AlphaFoldDB" id="A0A7I8DK59"/>